<keyword evidence="1" id="KW-0812">Transmembrane</keyword>
<evidence type="ECO:0000256" key="1">
    <source>
        <dbReference type="SAM" id="Phobius"/>
    </source>
</evidence>
<keyword evidence="1" id="KW-0472">Membrane</keyword>
<comment type="caution">
    <text evidence="2">The sequence shown here is derived from an EMBL/GenBank/DDBJ whole genome shotgun (WGS) entry which is preliminary data.</text>
</comment>
<proteinExistence type="predicted"/>
<organism evidence="2">
    <name type="scientific">bioreactor metagenome</name>
    <dbReference type="NCBI Taxonomy" id="1076179"/>
    <lineage>
        <taxon>unclassified sequences</taxon>
        <taxon>metagenomes</taxon>
        <taxon>ecological metagenomes</taxon>
    </lineage>
</organism>
<sequence>MVAHVIVGRHRDYKIRIDLTNDINYYIFLFFILIIGIKVADIGGKSGEACHFA</sequence>
<keyword evidence="1" id="KW-1133">Transmembrane helix</keyword>
<accession>A0A645EK84</accession>
<dbReference type="AlphaFoldDB" id="A0A645EK84"/>
<reference evidence="2" key="1">
    <citation type="submission" date="2019-08" db="EMBL/GenBank/DDBJ databases">
        <authorList>
            <person name="Kucharzyk K."/>
            <person name="Murdoch R.W."/>
            <person name="Higgins S."/>
            <person name="Loffler F."/>
        </authorList>
    </citation>
    <scope>NUCLEOTIDE SEQUENCE</scope>
</reference>
<feature type="transmembrane region" description="Helical" evidence="1">
    <location>
        <begin position="23"/>
        <end position="40"/>
    </location>
</feature>
<name>A0A645EK84_9ZZZZ</name>
<protein>
    <submittedName>
        <fullName evidence="2">Uncharacterized protein</fullName>
    </submittedName>
</protein>
<gene>
    <name evidence="2" type="ORF">SDC9_148758</name>
</gene>
<dbReference type="EMBL" id="VSSQ01047543">
    <property type="protein sequence ID" value="MPN01549.1"/>
    <property type="molecule type" value="Genomic_DNA"/>
</dbReference>
<evidence type="ECO:0000313" key="2">
    <source>
        <dbReference type="EMBL" id="MPN01549.1"/>
    </source>
</evidence>